<dbReference type="GeneID" id="20188567"/>
<evidence type="ECO:0000313" key="3">
    <source>
        <dbReference type="Proteomes" id="UP000018817"/>
    </source>
</evidence>
<accession>W2PD88</accession>
<feature type="region of interest" description="Disordered" evidence="1">
    <location>
        <begin position="19"/>
        <end position="54"/>
    </location>
</feature>
<name>W2PD88_PHYN3</name>
<dbReference type="AlphaFoldDB" id="W2PD88"/>
<proteinExistence type="predicted"/>
<sequence length="197" mass="22547">MVVAISSLYSLPHFNHESQAQERRLHGRLGRRRGDSGPRRVKEMKEVVPKATRTKTAGTLREKEYKKGKVLRSVVCRLNRMCADKRLVKEIKCTALAMKPIQMETWHLVNLHTLRSLKHDLPLPDYGKTFFDHCGLHTQAGLREGANMTGFSELKQALRQQLVVNAGVMTREQFRKRLRAYVLIKFGKTGDDLSPAK</sequence>
<dbReference type="OMA" id="PIQMETW"/>
<reference evidence="2 3" key="2">
    <citation type="submission" date="2013-11" db="EMBL/GenBank/DDBJ databases">
        <title>The Genome Sequence of Phytophthora parasitica INRA-310.</title>
        <authorList>
            <consortium name="The Broad Institute Genomics Platform"/>
            <person name="Russ C."/>
            <person name="Tyler B."/>
            <person name="Panabieres F."/>
            <person name="Shan W."/>
            <person name="Tripathy S."/>
            <person name="Grunwald N."/>
            <person name="Machado M."/>
            <person name="Johnson C.S."/>
            <person name="Arredondo F."/>
            <person name="Hong C."/>
            <person name="Coffey M."/>
            <person name="Young S.K."/>
            <person name="Zeng Q."/>
            <person name="Gargeya S."/>
            <person name="Fitzgerald M."/>
            <person name="Abouelleil A."/>
            <person name="Alvarado L."/>
            <person name="Chapman S.B."/>
            <person name="Gainer-Dewar J."/>
            <person name="Goldberg J."/>
            <person name="Griggs A."/>
            <person name="Gujja S."/>
            <person name="Hansen M."/>
            <person name="Howarth C."/>
            <person name="Imamovic A."/>
            <person name="Ireland A."/>
            <person name="Larimer J."/>
            <person name="McCowan C."/>
            <person name="Murphy C."/>
            <person name="Pearson M."/>
            <person name="Poon T.W."/>
            <person name="Priest M."/>
            <person name="Roberts A."/>
            <person name="Saif S."/>
            <person name="Shea T."/>
            <person name="Sykes S."/>
            <person name="Wortman J."/>
            <person name="Nusbaum C."/>
            <person name="Birren B."/>
        </authorList>
    </citation>
    <scope>NUCLEOTIDE SEQUENCE [LARGE SCALE GENOMIC DNA]</scope>
    <source>
        <strain evidence="2 3">INRA-310</strain>
    </source>
</reference>
<reference evidence="3" key="1">
    <citation type="submission" date="2011-12" db="EMBL/GenBank/DDBJ databases">
        <authorList>
            <consortium name="The Broad Institute Genome Sequencing Platform"/>
            <person name="Russ C."/>
            <person name="Tyler B."/>
            <person name="Panabieres F."/>
            <person name="Shan W."/>
            <person name="Tripathy S."/>
            <person name="Grunwald N."/>
            <person name="Machado M."/>
            <person name="Young S.K."/>
            <person name="Zeng Q."/>
            <person name="Gargeya S."/>
            <person name="Fitzgerald M."/>
            <person name="Haas B."/>
            <person name="Abouelleil A."/>
            <person name="Alvarado L."/>
            <person name="Arachchi H.M."/>
            <person name="Berlin A."/>
            <person name="Chapman S.B."/>
            <person name="Gearin G."/>
            <person name="Goldberg J."/>
            <person name="Griggs A."/>
            <person name="Gujja S."/>
            <person name="Hansen M."/>
            <person name="Heiman D."/>
            <person name="Howarth C."/>
            <person name="Larimer J."/>
            <person name="Lui A."/>
            <person name="MacDonald P.J.P."/>
            <person name="McCowen C."/>
            <person name="Montmayeur A."/>
            <person name="Murphy C."/>
            <person name="Neiman D."/>
            <person name="Pearson M."/>
            <person name="Priest M."/>
            <person name="Roberts A."/>
            <person name="Saif S."/>
            <person name="Shea T."/>
            <person name="Sisk P."/>
            <person name="Stolte C."/>
            <person name="Sykes S."/>
            <person name="Wortman J."/>
            <person name="Nusbaum C."/>
            <person name="Birren B."/>
        </authorList>
    </citation>
    <scope>NUCLEOTIDE SEQUENCE [LARGE SCALE GENOMIC DNA]</scope>
    <source>
        <strain evidence="3">INRA-310</strain>
    </source>
</reference>
<dbReference type="RefSeq" id="XP_008916716.1">
    <property type="nucleotide sequence ID" value="XM_008918468.1"/>
</dbReference>
<protein>
    <submittedName>
        <fullName evidence="2">Uncharacterized protein</fullName>
    </submittedName>
</protein>
<dbReference type="OrthoDB" id="125056at2759"/>
<feature type="compositionally biased region" description="Basic and acidic residues" evidence="1">
    <location>
        <begin position="32"/>
        <end position="48"/>
    </location>
</feature>
<dbReference type="VEuPathDB" id="FungiDB:PPTG_19876"/>
<gene>
    <name evidence="2" type="ORF">PPTG_19876</name>
</gene>
<organism evidence="2 3">
    <name type="scientific">Phytophthora nicotianae (strain INRA-310)</name>
    <name type="common">Phytophthora parasitica</name>
    <dbReference type="NCBI Taxonomy" id="761204"/>
    <lineage>
        <taxon>Eukaryota</taxon>
        <taxon>Sar</taxon>
        <taxon>Stramenopiles</taxon>
        <taxon>Oomycota</taxon>
        <taxon>Peronosporomycetes</taxon>
        <taxon>Peronosporales</taxon>
        <taxon>Peronosporaceae</taxon>
        <taxon>Phytophthora</taxon>
    </lineage>
</organism>
<dbReference type="Proteomes" id="UP000018817">
    <property type="component" value="Unassembled WGS sequence"/>
</dbReference>
<evidence type="ECO:0000256" key="1">
    <source>
        <dbReference type="SAM" id="MobiDB-lite"/>
    </source>
</evidence>
<dbReference type="EMBL" id="KI669771">
    <property type="protein sequence ID" value="ETM97984.1"/>
    <property type="molecule type" value="Genomic_DNA"/>
</dbReference>
<evidence type="ECO:0000313" key="2">
    <source>
        <dbReference type="EMBL" id="ETM97984.1"/>
    </source>
</evidence>